<evidence type="ECO:0000259" key="16">
    <source>
        <dbReference type="PROSITE" id="PS51066"/>
    </source>
</evidence>
<keyword evidence="12" id="KW-0511">Multifunctional enzyme</keyword>
<keyword evidence="7" id="KW-0378">Hydrolase</keyword>
<evidence type="ECO:0000256" key="2">
    <source>
        <dbReference type="ARBA" id="ARBA00001947"/>
    </source>
</evidence>
<organism evidence="18 19">
    <name type="scientific">Streptomyces javensis</name>
    <dbReference type="NCBI Taxonomy" id="114698"/>
    <lineage>
        <taxon>Bacteria</taxon>
        <taxon>Bacillati</taxon>
        <taxon>Actinomycetota</taxon>
        <taxon>Actinomycetes</taxon>
        <taxon>Kitasatosporales</taxon>
        <taxon>Streptomycetaceae</taxon>
        <taxon>Streptomyces</taxon>
        <taxon>Streptomyces violaceusniger group</taxon>
    </lineage>
</organism>
<dbReference type="PANTHER" id="PTHR22993:SF9">
    <property type="entry name" value="FORMAMIDOPYRIMIDINE-DNA GLYCOSYLASE"/>
    <property type="match status" value="1"/>
</dbReference>
<feature type="region of interest" description="Disordered" evidence="15">
    <location>
        <begin position="1"/>
        <end position="22"/>
    </location>
</feature>
<evidence type="ECO:0000256" key="11">
    <source>
        <dbReference type="ARBA" id="ARBA00023239"/>
    </source>
</evidence>
<accession>A0ABP4HZQ2</accession>
<dbReference type="PANTHER" id="PTHR22993">
    <property type="entry name" value="FORMAMIDOPYRIMIDINE-DNA GLYCOSYLASE"/>
    <property type="match status" value="1"/>
</dbReference>
<keyword evidence="10" id="KW-0234">DNA repair</keyword>
<dbReference type="CDD" id="cd08973">
    <property type="entry name" value="BaFpgNei_N_1"/>
    <property type="match status" value="1"/>
</dbReference>
<reference evidence="19" key="1">
    <citation type="journal article" date="2019" name="Int. J. Syst. Evol. Microbiol.">
        <title>The Global Catalogue of Microorganisms (GCM) 10K type strain sequencing project: providing services to taxonomists for standard genome sequencing and annotation.</title>
        <authorList>
            <consortium name="The Broad Institute Genomics Platform"/>
            <consortium name="The Broad Institute Genome Sequencing Center for Infectious Disease"/>
            <person name="Wu L."/>
            <person name="Ma J."/>
        </authorList>
    </citation>
    <scope>NUCLEOTIDE SEQUENCE [LARGE SCALE GENOMIC DNA]</scope>
    <source>
        <strain evidence="19">JCM 11448</strain>
    </source>
</reference>
<keyword evidence="19" id="KW-1185">Reference proteome</keyword>
<feature type="domain" description="FPG-type" evidence="16">
    <location>
        <begin position="271"/>
        <end position="305"/>
    </location>
</feature>
<comment type="similarity">
    <text evidence="3">Belongs to the FPG family.</text>
</comment>
<evidence type="ECO:0000256" key="10">
    <source>
        <dbReference type="ARBA" id="ARBA00023204"/>
    </source>
</evidence>
<evidence type="ECO:0000256" key="3">
    <source>
        <dbReference type="ARBA" id="ARBA00009409"/>
    </source>
</evidence>
<evidence type="ECO:0000256" key="13">
    <source>
        <dbReference type="ARBA" id="ARBA00023295"/>
    </source>
</evidence>
<dbReference type="InterPro" id="IPR000214">
    <property type="entry name" value="Znf_DNA_glyclase/AP_lyase"/>
</dbReference>
<keyword evidence="13" id="KW-0326">Glycosidase</keyword>
<dbReference type="Gene3D" id="3.20.190.10">
    <property type="entry name" value="MutM-like, N-terminal"/>
    <property type="match status" value="1"/>
</dbReference>
<comment type="caution">
    <text evidence="18">The sequence shown here is derived from an EMBL/GenBank/DDBJ whole genome shotgun (WGS) entry which is preliminary data.</text>
</comment>
<keyword evidence="4" id="KW-0479">Metal-binding</keyword>
<dbReference type="SUPFAM" id="SSF57716">
    <property type="entry name" value="Glucocorticoid receptor-like (DNA-binding domain)"/>
    <property type="match status" value="1"/>
</dbReference>
<dbReference type="PROSITE" id="PS51068">
    <property type="entry name" value="FPG_CAT"/>
    <property type="match status" value="1"/>
</dbReference>
<sequence>MRGAAARSGAPEGTGHPGRRRWFRSGLRHTGGMPELPEVEALSAILAERAAGREIARVLPVAVSVLKTYDPPPSALEGRTVTAASRHGKFLDLATDGPHLVVHLAKAGWLRWRDGLPEAPPRPGKGPLALRLLLAGPERSGFDLTEAGTRKGLAVYVVNDPREVPGIARLGPDPLDDSFTLEAFAGLLRGVRHRIKGVLRDQSVIAGIGNAYSDEILHAARMSPYRLASDLTEAEIAGVYEAMGATLRSAVERSRGLAATDLKGEKRGGMRVHGRAGQPCPVCGDTVREVSFRDSSLQYCPTCQTGGKPLADRRLSRLLK</sequence>
<dbReference type="Pfam" id="PF01149">
    <property type="entry name" value="Fapy_DNA_glyco"/>
    <property type="match status" value="1"/>
</dbReference>
<evidence type="ECO:0000313" key="19">
    <source>
        <dbReference type="Proteomes" id="UP001500282"/>
    </source>
</evidence>
<comment type="cofactor">
    <cofactor evidence="2">
        <name>Zn(2+)</name>
        <dbReference type="ChEBI" id="CHEBI:29105"/>
    </cofactor>
</comment>
<evidence type="ECO:0000256" key="7">
    <source>
        <dbReference type="ARBA" id="ARBA00022801"/>
    </source>
</evidence>
<dbReference type="InterPro" id="IPR035937">
    <property type="entry name" value="FPG_N"/>
</dbReference>
<dbReference type="Pfam" id="PF06831">
    <property type="entry name" value="H2TH"/>
    <property type="match status" value="1"/>
</dbReference>
<evidence type="ECO:0000259" key="17">
    <source>
        <dbReference type="PROSITE" id="PS51068"/>
    </source>
</evidence>
<dbReference type="InterPro" id="IPR010663">
    <property type="entry name" value="Znf_FPG/IleRS"/>
</dbReference>
<evidence type="ECO:0000256" key="1">
    <source>
        <dbReference type="ARBA" id="ARBA00001668"/>
    </source>
</evidence>
<dbReference type="SUPFAM" id="SSF46946">
    <property type="entry name" value="S13-like H2TH domain"/>
    <property type="match status" value="1"/>
</dbReference>
<dbReference type="EMBL" id="BAAAIH010000075">
    <property type="protein sequence ID" value="GAA1299461.1"/>
    <property type="molecule type" value="Genomic_DNA"/>
</dbReference>
<keyword evidence="11" id="KW-0456">Lyase</keyword>
<evidence type="ECO:0000256" key="12">
    <source>
        <dbReference type="ARBA" id="ARBA00023268"/>
    </source>
</evidence>
<dbReference type="InterPro" id="IPR010979">
    <property type="entry name" value="Ribosomal_uS13-like_H2TH"/>
</dbReference>
<dbReference type="PROSITE" id="PS51066">
    <property type="entry name" value="ZF_FPG_2"/>
    <property type="match status" value="1"/>
</dbReference>
<evidence type="ECO:0000256" key="4">
    <source>
        <dbReference type="ARBA" id="ARBA00022723"/>
    </source>
</evidence>
<dbReference type="InterPro" id="IPR015886">
    <property type="entry name" value="H2TH_FPG"/>
</dbReference>
<evidence type="ECO:0000256" key="9">
    <source>
        <dbReference type="ARBA" id="ARBA00023125"/>
    </source>
</evidence>
<evidence type="ECO:0000256" key="8">
    <source>
        <dbReference type="ARBA" id="ARBA00022833"/>
    </source>
</evidence>
<evidence type="ECO:0000256" key="14">
    <source>
        <dbReference type="PROSITE-ProRule" id="PRU00391"/>
    </source>
</evidence>
<dbReference type="SMART" id="SM00898">
    <property type="entry name" value="Fapy_DNA_glyco"/>
    <property type="match status" value="1"/>
</dbReference>
<protein>
    <submittedName>
        <fullName evidence="18">Fpg/Nei family DNA glycosylase</fullName>
    </submittedName>
</protein>
<gene>
    <name evidence="18" type="ORF">GCM10009579_79530</name>
</gene>
<keyword evidence="5" id="KW-0227">DNA damage</keyword>
<dbReference type="Pfam" id="PF06827">
    <property type="entry name" value="zf-FPG_IleRS"/>
    <property type="match status" value="1"/>
</dbReference>
<keyword evidence="8" id="KW-0862">Zinc</keyword>
<evidence type="ECO:0000256" key="15">
    <source>
        <dbReference type="SAM" id="MobiDB-lite"/>
    </source>
</evidence>
<dbReference type="Gene3D" id="1.10.8.50">
    <property type="match status" value="1"/>
</dbReference>
<proteinExistence type="inferred from homology"/>
<dbReference type="SUPFAM" id="SSF81624">
    <property type="entry name" value="N-terminal domain of MutM-like DNA repair proteins"/>
    <property type="match status" value="1"/>
</dbReference>
<dbReference type="SMART" id="SM01232">
    <property type="entry name" value="H2TH"/>
    <property type="match status" value="1"/>
</dbReference>
<feature type="domain" description="Formamidopyrimidine-DNA glycosylase catalytic" evidence="17">
    <location>
        <begin position="34"/>
        <end position="148"/>
    </location>
</feature>
<dbReference type="Proteomes" id="UP001500282">
    <property type="component" value="Unassembled WGS sequence"/>
</dbReference>
<evidence type="ECO:0000313" key="18">
    <source>
        <dbReference type="EMBL" id="GAA1299461.1"/>
    </source>
</evidence>
<comment type="catalytic activity">
    <reaction evidence="1">
        <text>Hydrolysis of DNA containing ring-opened 7-methylguanine residues, releasing 2,6-diamino-4-hydroxy-5-(N-methyl)formamidopyrimidine.</text>
        <dbReference type="EC" id="3.2.2.23"/>
    </reaction>
</comment>
<keyword evidence="9" id="KW-0238">DNA-binding</keyword>
<evidence type="ECO:0000256" key="6">
    <source>
        <dbReference type="ARBA" id="ARBA00022771"/>
    </source>
</evidence>
<name>A0ABP4HZQ2_9ACTN</name>
<dbReference type="InterPro" id="IPR012319">
    <property type="entry name" value="FPG_cat"/>
</dbReference>
<evidence type="ECO:0000256" key="5">
    <source>
        <dbReference type="ARBA" id="ARBA00022763"/>
    </source>
</evidence>
<keyword evidence="6 14" id="KW-0863">Zinc-finger</keyword>